<evidence type="ECO:0000313" key="2">
    <source>
        <dbReference type="Proteomes" id="UP000198914"/>
    </source>
</evidence>
<reference evidence="2" key="1">
    <citation type="submission" date="2016-10" db="EMBL/GenBank/DDBJ databases">
        <authorList>
            <person name="Varghese N."/>
            <person name="Submissions S."/>
        </authorList>
    </citation>
    <scope>NUCLEOTIDE SEQUENCE [LARGE SCALE GENOMIC DNA]</scope>
    <source>
        <strain evidence="2">DSM 100420</strain>
    </source>
</reference>
<name>A0A1H3S3M1_9RHOB</name>
<dbReference type="EMBL" id="FNPX01000010">
    <property type="protein sequence ID" value="SDZ32532.1"/>
    <property type="molecule type" value="Genomic_DNA"/>
</dbReference>
<proteinExistence type="predicted"/>
<organism evidence="1 2">
    <name type="scientific">Jannaschia faecimaris</name>
    <dbReference type="NCBI Taxonomy" id="1244108"/>
    <lineage>
        <taxon>Bacteria</taxon>
        <taxon>Pseudomonadati</taxon>
        <taxon>Pseudomonadota</taxon>
        <taxon>Alphaproteobacteria</taxon>
        <taxon>Rhodobacterales</taxon>
        <taxon>Roseobacteraceae</taxon>
        <taxon>Jannaschia</taxon>
    </lineage>
</organism>
<evidence type="ECO:0000313" key="1">
    <source>
        <dbReference type="EMBL" id="SDZ32532.1"/>
    </source>
</evidence>
<keyword evidence="2" id="KW-1185">Reference proteome</keyword>
<protein>
    <recommendedName>
        <fullName evidence="3">HEPN domain-containing protein</fullName>
    </recommendedName>
</protein>
<dbReference type="AlphaFoldDB" id="A0A1H3S3M1"/>
<gene>
    <name evidence="1" type="ORF">SAMN05444004_110108</name>
</gene>
<sequence>MKYSANAYPGETATKWGILDLAHDYYNCAIHLFKYSENYSGHGMQGPARLCAIHSLELYLNAFLRHGGCYPPVKFAPDNMI</sequence>
<dbReference type="Proteomes" id="UP000198914">
    <property type="component" value="Unassembled WGS sequence"/>
</dbReference>
<dbReference type="OrthoDB" id="7854481at2"/>
<evidence type="ECO:0008006" key="3">
    <source>
        <dbReference type="Google" id="ProtNLM"/>
    </source>
</evidence>
<accession>A0A1H3S3M1</accession>
<dbReference type="STRING" id="1244108.SAMN05444004_110108"/>